<evidence type="ECO:0000313" key="2">
    <source>
        <dbReference type="Proteomes" id="UP000008840"/>
    </source>
</evidence>
<evidence type="ECO:0000313" key="1">
    <source>
        <dbReference type="EMBL" id="CAQ45977.1"/>
    </source>
</evidence>
<dbReference type="HOGENOM" id="CLU_2526140_0_0_6"/>
<name>B2FS74_STRMK</name>
<dbReference type="EnsemblBacteria" id="CAQ45977">
    <property type="protein sequence ID" value="CAQ45977"/>
    <property type="gene ID" value="Smlt2494"/>
</dbReference>
<reference evidence="1 2" key="1">
    <citation type="journal article" date="2008" name="Genome Biol.">
        <title>The complete genome, comparative and functional analysis of Stenotrophomonas maltophilia reveals an organism heavily shielded by drug resistance determinants.</title>
        <authorList>
            <person name="Crossman L.C."/>
            <person name="Gould V.C."/>
            <person name="Dow J.M."/>
            <person name="Vernikos G.S."/>
            <person name="Okazaki A."/>
            <person name="Sebaihia M."/>
            <person name="Saunders D."/>
            <person name="Arrowsmith C."/>
            <person name="Carver T."/>
            <person name="Peters N."/>
            <person name="Adlem E."/>
            <person name="Kerhornou A."/>
            <person name="Lord A."/>
            <person name="Murphy L."/>
            <person name="Seeger K."/>
            <person name="Squares R."/>
            <person name="Rutter S."/>
            <person name="Quail M.A."/>
            <person name="Rajandream M.A."/>
            <person name="Harris D."/>
            <person name="Churcher C."/>
            <person name="Bentley S.D."/>
            <person name="Parkhill J."/>
            <person name="Thomson N.R."/>
            <person name="Avison M.B."/>
        </authorList>
    </citation>
    <scope>NUCLEOTIDE SEQUENCE [LARGE SCALE GENOMIC DNA]</scope>
    <source>
        <strain evidence="1 2">K279a</strain>
    </source>
</reference>
<organism evidence="1 2">
    <name type="scientific">Stenotrophomonas maltophilia (strain K279a)</name>
    <dbReference type="NCBI Taxonomy" id="522373"/>
    <lineage>
        <taxon>Bacteria</taxon>
        <taxon>Pseudomonadati</taxon>
        <taxon>Pseudomonadota</taxon>
        <taxon>Gammaproteobacteria</taxon>
        <taxon>Lysobacterales</taxon>
        <taxon>Lysobacteraceae</taxon>
        <taxon>Stenotrophomonas</taxon>
        <taxon>Stenotrophomonas maltophilia group</taxon>
    </lineage>
</organism>
<dbReference type="EMBL" id="AM743169">
    <property type="protein sequence ID" value="CAQ45977.1"/>
    <property type="molecule type" value="Genomic_DNA"/>
</dbReference>
<keyword evidence="2" id="KW-1185">Reference proteome</keyword>
<sequence>MSACDRKQSTCRGGDVALVIVFGCDSKQTPICLWAGTCRSLQHYFHVRTCAGLLAGPSRPKIELYQEGGSSVDTLYNRIHGSGH</sequence>
<dbReference type="KEGG" id="sml:Smlt2494"/>
<dbReference type="AlphaFoldDB" id="B2FS74"/>
<gene>
    <name evidence="1" type="ordered locus">Smlt2494</name>
</gene>
<proteinExistence type="predicted"/>
<dbReference type="Proteomes" id="UP000008840">
    <property type="component" value="Chromosome"/>
</dbReference>
<protein>
    <submittedName>
        <fullName evidence="1">Uncharacterized protein</fullName>
    </submittedName>
</protein>
<accession>B2FS74</accession>